<keyword evidence="2" id="KW-0975">Bacterial flagellum</keyword>
<evidence type="ECO:0000256" key="2">
    <source>
        <dbReference type="RuleBase" id="RU362116"/>
    </source>
</evidence>
<dbReference type="Pfam" id="PF06429">
    <property type="entry name" value="Flg_bbr_C"/>
    <property type="match status" value="1"/>
</dbReference>
<dbReference type="InterPro" id="IPR001444">
    <property type="entry name" value="Flag_bb_rod_N"/>
</dbReference>
<keyword evidence="6" id="KW-0282">Flagellum</keyword>
<keyword evidence="6" id="KW-0969">Cilium</keyword>
<organism evidence="6 7">
    <name type="scientific">Scopulibacillus cellulosilyticus</name>
    <dbReference type="NCBI Taxonomy" id="2665665"/>
    <lineage>
        <taxon>Bacteria</taxon>
        <taxon>Bacillati</taxon>
        <taxon>Bacillota</taxon>
        <taxon>Bacilli</taxon>
        <taxon>Bacillales</taxon>
        <taxon>Sporolactobacillaceae</taxon>
        <taxon>Scopulibacillus</taxon>
    </lineage>
</organism>
<gene>
    <name evidence="6" type="ORF">ACFQRG_08285</name>
</gene>
<dbReference type="InterPro" id="IPR037925">
    <property type="entry name" value="FlgE/F/G-like"/>
</dbReference>
<proteinExistence type="inferred from homology"/>
<dbReference type="InterPro" id="IPR019776">
    <property type="entry name" value="Flagellar_basal_body_rod_CS"/>
</dbReference>
<comment type="similarity">
    <text evidence="1 2">Belongs to the flagella basal body rod proteins family.</text>
</comment>
<comment type="caution">
    <text evidence="6">The sequence shown here is derived from an EMBL/GenBank/DDBJ whole genome shotgun (WGS) entry which is preliminary data.</text>
</comment>
<dbReference type="RefSeq" id="WP_380965415.1">
    <property type="nucleotide sequence ID" value="NZ_JBHTCO010000007.1"/>
</dbReference>
<evidence type="ECO:0000259" key="5">
    <source>
        <dbReference type="Pfam" id="PF22692"/>
    </source>
</evidence>
<feature type="domain" description="Flagellar basal body rod protein N-terminal" evidence="3">
    <location>
        <begin position="5"/>
        <end position="35"/>
    </location>
</feature>
<dbReference type="Pfam" id="PF22692">
    <property type="entry name" value="LlgE_F_G_D1"/>
    <property type="match status" value="1"/>
</dbReference>
<accession>A0ABW2PWD3</accession>
<dbReference type="PANTHER" id="PTHR30435:SF19">
    <property type="entry name" value="FLAGELLAR BASAL-BODY ROD PROTEIN FLGG"/>
    <property type="match status" value="1"/>
</dbReference>
<dbReference type="InterPro" id="IPR020013">
    <property type="entry name" value="Flagellar_FlgE/F/G"/>
</dbReference>
<feature type="domain" description="Flagellar basal-body/hook protein C-terminal" evidence="4">
    <location>
        <begin position="219"/>
        <end position="263"/>
    </location>
</feature>
<feature type="domain" description="Flagellar hook protein FlgE/F/G-like D1" evidence="5">
    <location>
        <begin position="109"/>
        <end position="156"/>
    </location>
</feature>
<dbReference type="NCBIfam" id="TIGR03506">
    <property type="entry name" value="FlgEFG_subfam"/>
    <property type="match status" value="1"/>
</dbReference>
<dbReference type="PANTHER" id="PTHR30435">
    <property type="entry name" value="FLAGELLAR PROTEIN"/>
    <property type="match status" value="1"/>
</dbReference>
<sequence length="269" mass="29324">MLRGFYTAAAGMIAQNRRQQMITNNIANANTPGYKTDQASLKSFPNMLLSRLGGDPSAGNQVGALSTGVYMQEAIPNFAQGPIKETDKKTDIAFVGSNVPVNPYTGRKGALFFPVETSNSVKYTRNGHFSLNGQGYLVTDDGAYALDPNGKRIKLATDNFQMLDDGRILINSRPVAQLGVSYAADPNRLVKEGASLFRTENGKALPSANNNPNIQFKLKQGALERSNVPIEQEMTDLMSTYRSFEANQKVLQAYDRSMDKAVNEVGRLG</sequence>
<dbReference type="InterPro" id="IPR053967">
    <property type="entry name" value="LlgE_F_G-like_D1"/>
</dbReference>
<evidence type="ECO:0000313" key="7">
    <source>
        <dbReference type="Proteomes" id="UP001596505"/>
    </source>
</evidence>
<dbReference type="InterPro" id="IPR010930">
    <property type="entry name" value="Flg_bb/hook_C_dom"/>
</dbReference>
<comment type="subcellular location">
    <subcellularLocation>
        <location evidence="2">Bacterial flagellum basal body</location>
    </subcellularLocation>
</comment>
<name>A0ABW2PWD3_9BACL</name>
<dbReference type="Pfam" id="PF00460">
    <property type="entry name" value="Flg_bb_rod"/>
    <property type="match status" value="1"/>
</dbReference>
<keyword evidence="7" id="KW-1185">Reference proteome</keyword>
<evidence type="ECO:0000313" key="6">
    <source>
        <dbReference type="EMBL" id="MFC7392980.1"/>
    </source>
</evidence>
<evidence type="ECO:0000256" key="1">
    <source>
        <dbReference type="ARBA" id="ARBA00009677"/>
    </source>
</evidence>
<keyword evidence="6" id="KW-0966">Cell projection</keyword>
<dbReference type="PROSITE" id="PS00588">
    <property type="entry name" value="FLAGELLA_BB_ROD"/>
    <property type="match status" value="1"/>
</dbReference>
<dbReference type="Proteomes" id="UP001596505">
    <property type="component" value="Unassembled WGS sequence"/>
</dbReference>
<dbReference type="EMBL" id="JBHTCO010000007">
    <property type="protein sequence ID" value="MFC7392980.1"/>
    <property type="molecule type" value="Genomic_DNA"/>
</dbReference>
<protein>
    <submittedName>
        <fullName evidence="6">Flagellar hook-basal body protein</fullName>
    </submittedName>
</protein>
<dbReference type="SUPFAM" id="SSF117143">
    <property type="entry name" value="Flagellar hook protein flgE"/>
    <property type="match status" value="1"/>
</dbReference>
<evidence type="ECO:0000259" key="3">
    <source>
        <dbReference type="Pfam" id="PF00460"/>
    </source>
</evidence>
<reference evidence="7" key="1">
    <citation type="journal article" date="2019" name="Int. J. Syst. Evol. Microbiol.">
        <title>The Global Catalogue of Microorganisms (GCM) 10K type strain sequencing project: providing services to taxonomists for standard genome sequencing and annotation.</title>
        <authorList>
            <consortium name="The Broad Institute Genomics Platform"/>
            <consortium name="The Broad Institute Genome Sequencing Center for Infectious Disease"/>
            <person name="Wu L."/>
            <person name="Ma J."/>
        </authorList>
    </citation>
    <scope>NUCLEOTIDE SEQUENCE [LARGE SCALE GENOMIC DNA]</scope>
    <source>
        <strain evidence="7">CGMCC 1.16305</strain>
    </source>
</reference>
<evidence type="ECO:0000259" key="4">
    <source>
        <dbReference type="Pfam" id="PF06429"/>
    </source>
</evidence>